<dbReference type="RefSeq" id="WP_086277416.1">
    <property type="nucleotide sequence ID" value="NZ_CP147248.1"/>
</dbReference>
<gene>
    <name evidence="1" type="ORF">A5866_002432</name>
</gene>
<dbReference type="SUPFAM" id="SSF56784">
    <property type="entry name" value="HAD-like"/>
    <property type="match status" value="1"/>
</dbReference>
<dbReference type="PANTHER" id="PTHR43434">
    <property type="entry name" value="PHOSPHOGLYCOLATE PHOSPHATASE"/>
    <property type="match status" value="1"/>
</dbReference>
<dbReference type="Proteomes" id="UP000195080">
    <property type="component" value="Chromosome"/>
</dbReference>
<dbReference type="NCBIfam" id="TIGR01549">
    <property type="entry name" value="HAD-SF-IA-v1"/>
    <property type="match status" value="1"/>
</dbReference>
<dbReference type="Gene3D" id="3.40.50.1000">
    <property type="entry name" value="HAD superfamily/HAD-like"/>
    <property type="match status" value="1"/>
</dbReference>
<dbReference type="InterPro" id="IPR036412">
    <property type="entry name" value="HAD-like_sf"/>
</dbReference>
<dbReference type="SFLD" id="SFLDG01129">
    <property type="entry name" value="C1.5:_HAD__Beta-PGM__Phosphata"/>
    <property type="match status" value="1"/>
</dbReference>
<sequence>MIKGILMDKDGTLVYFTKDWVHMVRNFILKFTDGKKAETILVEIGYRNGILLSDGLLSSASTKEIITIIASYLDYDTEKLLKSFQYYQLVCLKEEKLSLEPVPNLVETLHKLKEQSIILGIATADDYESTLYTLKTLGIDSYIDFVGTSDRFLAKPNREMLDEFCIQNQLQYEEVIHIGDTSVDMEFAQTCLAGIGVLSGNGTEQELKKYTDHIINRLDEVIDYLPTILCSVTKT</sequence>
<dbReference type="SFLD" id="SFLDS00003">
    <property type="entry name" value="Haloacid_Dehalogenase"/>
    <property type="match status" value="1"/>
</dbReference>
<protein>
    <submittedName>
        <fullName evidence="1">Phosphoglycolate phosphatase</fullName>
    </submittedName>
</protein>
<dbReference type="InterPro" id="IPR023214">
    <property type="entry name" value="HAD_sf"/>
</dbReference>
<dbReference type="InterPro" id="IPR006439">
    <property type="entry name" value="HAD-SF_hydro_IA"/>
</dbReference>
<keyword evidence="2" id="KW-1185">Reference proteome</keyword>
<reference evidence="2" key="1">
    <citation type="submission" date="2017-05" db="EMBL/GenBank/DDBJ databases">
        <title>The Genome Sequence of EEnterococcus faecalis 9F2_4866.</title>
        <authorList>
            <consortium name="The Broad Institute Genomics Platform"/>
            <consortium name="The Broad Institute Genomic Center for Infectious Diseases"/>
            <person name="Earl A."/>
            <person name="Manson A."/>
            <person name="Schwartman J."/>
            <person name="Gilmore M."/>
            <person name="Abouelleil A."/>
            <person name="Cao P."/>
            <person name="Chapman S."/>
            <person name="Cusick C."/>
            <person name="Shea T."/>
            <person name="Young S."/>
            <person name="Neafsey D."/>
            <person name="Nusbaum C."/>
            <person name="Birren B."/>
        </authorList>
    </citation>
    <scope>NUCLEOTIDE SEQUENCE [LARGE SCALE GENOMIC DNA]</scope>
    <source>
        <strain evidence="2">12C11_DIV0727</strain>
    </source>
</reference>
<dbReference type="CDD" id="cd01427">
    <property type="entry name" value="HAD_like"/>
    <property type="match status" value="1"/>
</dbReference>
<dbReference type="PANTHER" id="PTHR43434:SF1">
    <property type="entry name" value="PHOSPHOGLYCOLATE PHOSPHATASE"/>
    <property type="match status" value="1"/>
</dbReference>
<dbReference type="EMBL" id="CP147248">
    <property type="protein sequence ID" value="WYJ87336.1"/>
    <property type="molecule type" value="Genomic_DNA"/>
</dbReference>
<evidence type="ECO:0000313" key="2">
    <source>
        <dbReference type="Proteomes" id="UP000195080"/>
    </source>
</evidence>
<proteinExistence type="predicted"/>
<dbReference type="InterPro" id="IPR050155">
    <property type="entry name" value="HAD-like_hydrolase_sf"/>
</dbReference>
<reference evidence="1 2" key="2">
    <citation type="submission" date="2024-03" db="EMBL/GenBank/DDBJ databases">
        <title>The Genome Sequence of Enterococcus sp. DIV0727d.</title>
        <authorList>
            <consortium name="The Broad Institute Genomics Platform"/>
            <consortium name="The Broad Institute Microbial Omics Core"/>
            <consortium name="The Broad Institute Genomic Center for Infectious Diseases"/>
            <person name="Earl A."/>
            <person name="Manson A."/>
            <person name="Gilmore M."/>
            <person name="Schwartman J."/>
            <person name="Shea T."/>
            <person name="Abouelleil A."/>
            <person name="Cao P."/>
            <person name="Chapman S."/>
            <person name="Cusick C."/>
            <person name="Young S."/>
            <person name="Neafsey D."/>
            <person name="Nusbaum C."/>
            <person name="Birren B."/>
        </authorList>
    </citation>
    <scope>NUCLEOTIDE SEQUENCE [LARGE SCALE GENOMIC DNA]</scope>
    <source>
        <strain evidence="1 2">12C11_DIV0727</strain>
    </source>
</reference>
<dbReference type="Pfam" id="PF13419">
    <property type="entry name" value="HAD_2"/>
    <property type="match status" value="1"/>
</dbReference>
<accession>A0ABZ2T7H6</accession>
<name>A0ABZ2T7H6_9ENTE</name>
<organism evidence="1 2">
    <name type="scientific">Candidatus Enterococcus lemimoniae</name>
    <dbReference type="NCBI Taxonomy" id="1834167"/>
    <lineage>
        <taxon>Bacteria</taxon>
        <taxon>Bacillati</taxon>
        <taxon>Bacillota</taxon>
        <taxon>Bacilli</taxon>
        <taxon>Lactobacillales</taxon>
        <taxon>Enterococcaceae</taxon>
        <taxon>Enterococcus</taxon>
    </lineage>
</organism>
<evidence type="ECO:0000313" key="1">
    <source>
        <dbReference type="EMBL" id="WYJ87336.1"/>
    </source>
</evidence>
<dbReference type="InterPro" id="IPR041492">
    <property type="entry name" value="HAD_2"/>
</dbReference>